<dbReference type="PANTHER" id="PTHR37936">
    <property type="entry name" value="TRANSPOSASE INSC FOR INSERTION ELEMENT IS2A-RELATED"/>
    <property type="match status" value="1"/>
</dbReference>
<dbReference type="PANTHER" id="PTHR37936:SF3">
    <property type="entry name" value="TRANSPOSASE INSC FOR INSERTION ELEMENT IS2A-RELATED"/>
    <property type="match status" value="1"/>
</dbReference>
<dbReference type="Gene3D" id="1.10.10.10">
    <property type="entry name" value="Winged helix-like DNA-binding domain superfamily/Winged helix DNA-binding domain"/>
    <property type="match status" value="1"/>
</dbReference>
<dbReference type="SUPFAM" id="SSF48295">
    <property type="entry name" value="TrpR-like"/>
    <property type="match status" value="1"/>
</dbReference>
<gene>
    <name evidence="2" type="ORF">D2V04_03900</name>
</gene>
<dbReference type="AlphaFoldDB" id="A0A418NIN0"/>
<dbReference type="GO" id="GO:0006313">
    <property type="term" value="P:DNA transposition"/>
    <property type="evidence" value="ECO:0007669"/>
    <property type="project" value="InterPro"/>
</dbReference>
<protein>
    <submittedName>
        <fullName evidence="2">Transposase</fullName>
    </submittedName>
</protein>
<reference evidence="2 3" key="1">
    <citation type="submission" date="2018-08" db="EMBL/GenBank/DDBJ databases">
        <title>Altererythrobacter sp.Ery1 and Ery12, the genome sequencing of novel strains in genus Alterythrobacter.</title>
        <authorList>
            <person name="Cheng H."/>
            <person name="Wu Y.-H."/>
            <person name="Fang C."/>
            <person name="Xu X.-W."/>
        </authorList>
    </citation>
    <scope>NUCLEOTIDE SEQUENCE [LARGE SCALE GENOMIC DNA]</scope>
    <source>
        <strain evidence="2 3">Ery1</strain>
    </source>
</reference>
<dbReference type="NCBIfam" id="NF047595">
    <property type="entry name" value="IS66_ISRel24_TnpA"/>
    <property type="match status" value="1"/>
</dbReference>
<evidence type="ECO:0000313" key="2">
    <source>
        <dbReference type="EMBL" id="RIV79166.1"/>
    </source>
</evidence>
<comment type="similarity">
    <text evidence="1">Belongs to the transposase 8 family.</text>
</comment>
<keyword evidence="3" id="KW-1185">Reference proteome</keyword>
<dbReference type="InterPro" id="IPR036388">
    <property type="entry name" value="WH-like_DNA-bd_sf"/>
</dbReference>
<sequence length="146" mass="16030">MSMSCDDAGTRPVQRLEIFTGAGRRRVWDDDVKAAIVAESYSGHETVCAVARRHGLSHSQLFTWRRQMREKSEAASRSVDQPMFVPAVIEPVASQVAAPAQRPRRRSRRSSRAAVELEIDGVTVKIAQGTDADTISAVIAALRATR</sequence>
<dbReference type="InterPro" id="IPR002514">
    <property type="entry name" value="Transposase_8"/>
</dbReference>
<dbReference type="Pfam" id="PF01527">
    <property type="entry name" value="HTH_Tnp_1"/>
    <property type="match status" value="1"/>
</dbReference>
<dbReference type="GO" id="GO:0004803">
    <property type="term" value="F:transposase activity"/>
    <property type="evidence" value="ECO:0007669"/>
    <property type="project" value="InterPro"/>
</dbReference>
<dbReference type="OrthoDB" id="9809060at2"/>
<dbReference type="GO" id="GO:0043565">
    <property type="term" value="F:sequence-specific DNA binding"/>
    <property type="evidence" value="ECO:0007669"/>
    <property type="project" value="InterPro"/>
</dbReference>
<organism evidence="2 3">
    <name type="scientific">Pelagerythrobacter aerophilus</name>
    <dbReference type="NCBI Taxonomy" id="2306995"/>
    <lineage>
        <taxon>Bacteria</taxon>
        <taxon>Pseudomonadati</taxon>
        <taxon>Pseudomonadota</taxon>
        <taxon>Alphaproteobacteria</taxon>
        <taxon>Sphingomonadales</taxon>
        <taxon>Erythrobacteraceae</taxon>
        <taxon>Pelagerythrobacter</taxon>
    </lineage>
</organism>
<evidence type="ECO:0000313" key="3">
    <source>
        <dbReference type="Proteomes" id="UP000285092"/>
    </source>
</evidence>
<name>A0A418NIN0_9SPHN</name>
<dbReference type="EMBL" id="QXFK01000014">
    <property type="protein sequence ID" value="RIV79166.1"/>
    <property type="molecule type" value="Genomic_DNA"/>
</dbReference>
<accession>A0A418NIN0</accession>
<dbReference type="Proteomes" id="UP000285092">
    <property type="component" value="Unassembled WGS sequence"/>
</dbReference>
<proteinExistence type="inferred from homology"/>
<comment type="caution">
    <text evidence="2">The sequence shown here is derived from an EMBL/GenBank/DDBJ whole genome shotgun (WGS) entry which is preliminary data.</text>
</comment>
<evidence type="ECO:0000256" key="1">
    <source>
        <dbReference type="ARBA" id="ARBA00009964"/>
    </source>
</evidence>
<dbReference type="InterPro" id="IPR010921">
    <property type="entry name" value="Trp_repressor/repl_initiator"/>
</dbReference>